<keyword evidence="1" id="KW-1133">Transmembrane helix</keyword>
<dbReference type="InterPro" id="IPR019253">
    <property type="entry name" value="DUF2244_TM"/>
</dbReference>
<evidence type="ECO:0000256" key="1">
    <source>
        <dbReference type="SAM" id="Phobius"/>
    </source>
</evidence>
<accession>A0A7W7F7N8</accession>
<name>A0A7W7F7N8_9SPHN</name>
<gene>
    <name evidence="2" type="ORF">GGQ98_000421</name>
</gene>
<evidence type="ECO:0000313" key="2">
    <source>
        <dbReference type="EMBL" id="MBB4630818.1"/>
    </source>
</evidence>
<sequence>MTTLDLKLMPPPPLGARPALWIVGGTAFVMLLVSARFVALGAWPILPFVVVDLALLVWAFRAAARASRAYERLQLDASGLHYSRVAADGSARAFRLEPMFTSVELETLSPPENRLWLGERGRRLLVGRCLSPRERQEVYAVLKRVLPARGYR</sequence>
<keyword evidence="1" id="KW-0472">Membrane</keyword>
<protein>
    <submittedName>
        <fullName evidence="2">Putative membrane protein</fullName>
    </submittedName>
</protein>
<keyword evidence="1" id="KW-0812">Transmembrane</keyword>
<dbReference type="Proteomes" id="UP000566324">
    <property type="component" value="Unassembled WGS sequence"/>
</dbReference>
<dbReference type="EMBL" id="JACHNZ010000002">
    <property type="protein sequence ID" value="MBB4630818.1"/>
    <property type="molecule type" value="Genomic_DNA"/>
</dbReference>
<comment type="caution">
    <text evidence="2">The sequence shown here is derived from an EMBL/GenBank/DDBJ whole genome shotgun (WGS) entry which is preliminary data.</text>
</comment>
<organism evidence="2 3">
    <name type="scientific">Sphingosinicella soli</name>
    <dbReference type="NCBI Taxonomy" id="333708"/>
    <lineage>
        <taxon>Bacteria</taxon>
        <taxon>Pseudomonadati</taxon>
        <taxon>Pseudomonadota</taxon>
        <taxon>Alphaproteobacteria</taxon>
        <taxon>Sphingomonadales</taxon>
        <taxon>Sphingosinicellaceae</taxon>
        <taxon>Sphingosinicella</taxon>
    </lineage>
</organism>
<reference evidence="2 3" key="1">
    <citation type="submission" date="2020-08" db="EMBL/GenBank/DDBJ databases">
        <title>Genomic Encyclopedia of Type Strains, Phase IV (KMG-IV): sequencing the most valuable type-strain genomes for metagenomic binning, comparative biology and taxonomic classification.</title>
        <authorList>
            <person name="Goeker M."/>
        </authorList>
    </citation>
    <scope>NUCLEOTIDE SEQUENCE [LARGE SCALE GENOMIC DNA]</scope>
    <source>
        <strain evidence="2 3">DSM 17328</strain>
    </source>
</reference>
<dbReference type="AlphaFoldDB" id="A0A7W7F7N8"/>
<feature type="transmembrane region" description="Helical" evidence="1">
    <location>
        <begin position="45"/>
        <end position="64"/>
    </location>
</feature>
<dbReference type="Pfam" id="PF10003">
    <property type="entry name" value="DUF2244"/>
    <property type="match status" value="1"/>
</dbReference>
<proteinExistence type="predicted"/>
<dbReference type="RefSeq" id="WP_184064344.1">
    <property type="nucleotide sequence ID" value="NZ_JACHNZ010000002.1"/>
</dbReference>
<feature type="transmembrane region" description="Helical" evidence="1">
    <location>
        <begin position="20"/>
        <end position="39"/>
    </location>
</feature>
<keyword evidence="3" id="KW-1185">Reference proteome</keyword>
<evidence type="ECO:0000313" key="3">
    <source>
        <dbReference type="Proteomes" id="UP000566324"/>
    </source>
</evidence>